<dbReference type="PANTHER" id="PTHR45033:SF2">
    <property type="entry name" value="ZINC-TYPE ALCOHOL DEHYDROGENASE-LIKE PROTEIN C1773.06C"/>
    <property type="match status" value="1"/>
</dbReference>
<dbReference type="RefSeq" id="XP_058331445.1">
    <property type="nucleotide sequence ID" value="XM_058472442.1"/>
</dbReference>
<gene>
    <name evidence="2" type="ORF">N7468_003145</name>
</gene>
<comment type="caution">
    <text evidence="2">The sequence shown here is derived from an EMBL/GenBank/DDBJ whole genome shotgun (WGS) entry which is preliminary data.</text>
</comment>
<dbReference type="SUPFAM" id="SSF50129">
    <property type="entry name" value="GroES-like"/>
    <property type="match status" value="1"/>
</dbReference>
<dbReference type="SUPFAM" id="SSF51735">
    <property type="entry name" value="NAD(P)-binding Rossmann-fold domains"/>
    <property type="match status" value="1"/>
</dbReference>
<dbReference type="InterPro" id="IPR052711">
    <property type="entry name" value="Zinc_ADH-like"/>
</dbReference>
<name>A0A9W9P6L9_9EURO</name>
<dbReference type="InterPro" id="IPR013154">
    <property type="entry name" value="ADH-like_N"/>
</dbReference>
<dbReference type="EMBL" id="JAPQKS010000003">
    <property type="protein sequence ID" value="KAJ5238526.1"/>
    <property type="molecule type" value="Genomic_DNA"/>
</dbReference>
<dbReference type="Gene3D" id="3.90.180.10">
    <property type="entry name" value="Medium-chain alcohol dehydrogenases, catalytic domain"/>
    <property type="match status" value="1"/>
</dbReference>
<evidence type="ECO:0000313" key="2">
    <source>
        <dbReference type="EMBL" id="KAJ5238526.1"/>
    </source>
</evidence>
<dbReference type="AlphaFoldDB" id="A0A9W9P6L9"/>
<dbReference type="InterPro" id="IPR013149">
    <property type="entry name" value="ADH-like_C"/>
</dbReference>
<dbReference type="Pfam" id="PF00107">
    <property type="entry name" value="ADH_zinc_N"/>
    <property type="match status" value="1"/>
</dbReference>
<dbReference type="InterPro" id="IPR020843">
    <property type="entry name" value="ER"/>
</dbReference>
<dbReference type="SMART" id="SM00829">
    <property type="entry name" value="PKS_ER"/>
    <property type="match status" value="1"/>
</dbReference>
<reference evidence="2" key="1">
    <citation type="submission" date="2022-11" db="EMBL/GenBank/DDBJ databases">
        <authorList>
            <person name="Petersen C."/>
        </authorList>
    </citation>
    <scope>NUCLEOTIDE SEQUENCE</scope>
    <source>
        <strain evidence="2">IBT 19713</strain>
    </source>
</reference>
<dbReference type="Proteomes" id="UP001150941">
    <property type="component" value="Unassembled WGS sequence"/>
</dbReference>
<accession>A0A9W9P6L9</accession>
<dbReference type="OrthoDB" id="9930022at2759"/>
<dbReference type="GO" id="GO:0016491">
    <property type="term" value="F:oxidoreductase activity"/>
    <property type="evidence" value="ECO:0007669"/>
    <property type="project" value="InterPro"/>
</dbReference>
<organism evidence="2 3">
    <name type="scientific">Penicillium chermesinum</name>
    <dbReference type="NCBI Taxonomy" id="63820"/>
    <lineage>
        <taxon>Eukaryota</taxon>
        <taxon>Fungi</taxon>
        <taxon>Dikarya</taxon>
        <taxon>Ascomycota</taxon>
        <taxon>Pezizomycotina</taxon>
        <taxon>Eurotiomycetes</taxon>
        <taxon>Eurotiomycetidae</taxon>
        <taxon>Eurotiales</taxon>
        <taxon>Aspergillaceae</taxon>
        <taxon>Penicillium</taxon>
    </lineage>
</organism>
<dbReference type="PANTHER" id="PTHR45033">
    <property type="match status" value="1"/>
</dbReference>
<proteinExistence type="predicted"/>
<dbReference type="InterPro" id="IPR036291">
    <property type="entry name" value="NAD(P)-bd_dom_sf"/>
</dbReference>
<sequence>MARQWILTGQEGWEKSLEFQENVAIPSPETLGLNEVLVRLKAASINYRELMIPTPTNPAGPINPPLVPSCDGAGTVEAIGPSVTEFRVGDRVLAHLCAPAAEARGDDAPMGFADAQNCLGQGSDGTLRTHGVFREKGLVRAPASLDFITAATMTCTWTTAWNALFGLRGQEVGPGSWVLVQGTGGVSVAALQIAVAAGASVVATTSSEEKAMKLRALGAKHVVNYRTNKAWGEEARGFTPGGRGFDSVIEVTGNEGLRQSFASVRIDGIITLVGMVGDSGTEAVPLLESFFHGAIVRPILASSRTQFQEVVRFVDEKQIVPAIDDVVFELAQVKDAYRRLEEKQHFSKIAIRID</sequence>
<dbReference type="Pfam" id="PF08240">
    <property type="entry name" value="ADH_N"/>
    <property type="match status" value="1"/>
</dbReference>
<dbReference type="GeneID" id="83199745"/>
<reference evidence="2" key="2">
    <citation type="journal article" date="2023" name="IMA Fungus">
        <title>Comparative genomic study of the Penicillium genus elucidates a diverse pangenome and 15 lateral gene transfer events.</title>
        <authorList>
            <person name="Petersen C."/>
            <person name="Sorensen T."/>
            <person name="Nielsen M.R."/>
            <person name="Sondergaard T.E."/>
            <person name="Sorensen J.L."/>
            <person name="Fitzpatrick D.A."/>
            <person name="Frisvad J.C."/>
            <person name="Nielsen K.L."/>
        </authorList>
    </citation>
    <scope>NUCLEOTIDE SEQUENCE</scope>
    <source>
        <strain evidence="2">IBT 19713</strain>
    </source>
</reference>
<keyword evidence="3" id="KW-1185">Reference proteome</keyword>
<feature type="domain" description="Enoyl reductase (ER)" evidence="1">
    <location>
        <begin position="12"/>
        <end position="351"/>
    </location>
</feature>
<dbReference type="Gene3D" id="3.40.50.720">
    <property type="entry name" value="NAD(P)-binding Rossmann-like Domain"/>
    <property type="match status" value="1"/>
</dbReference>
<evidence type="ECO:0000313" key="3">
    <source>
        <dbReference type="Proteomes" id="UP001150941"/>
    </source>
</evidence>
<dbReference type="InterPro" id="IPR011032">
    <property type="entry name" value="GroES-like_sf"/>
</dbReference>
<evidence type="ECO:0000259" key="1">
    <source>
        <dbReference type="SMART" id="SM00829"/>
    </source>
</evidence>
<dbReference type="CDD" id="cd08276">
    <property type="entry name" value="MDR7"/>
    <property type="match status" value="1"/>
</dbReference>
<protein>
    <recommendedName>
        <fullName evidence="1">Enoyl reductase (ER) domain-containing protein</fullName>
    </recommendedName>
</protein>